<dbReference type="RefSeq" id="WP_179202174.1">
    <property type="nucleotide sequence ID" value="NZ_CP119182.1"/>
</dbReference>
<dbReference type="SUPFAM" id="SSF46894">
    <property type="entry name" value="C-terminal effector domain of the bipartite response regulators"/>
    <property type="match status" value="1"/>
</dbReference>
<protein>
    <submittedName>
        <fullName evidence="4">AAA family ATPase</fullName>
    </submittedName>
</protein>
<dbReference type="InterPro" id="IPR041664">
    <property type="entry name" value="AAA_16"/>
</dbReference>
<dbReference type="GO" id="GO:0005524">
    <property type="term" value="F:ATP binding"/>
    <property type="evidence" value="ECO:0007669"/>
    <property type="project" value="UniProtKB-KW"/>
</dbReference>
<dbReference type="InterPro" id="IPR000792">
    <property type="entry name" value="Tscrpt_reg_LuxR_C"/>
</dbReference>
<evidence type="ECO:0000256" key="2">
    <source>
        <dbReference type="ARBA" id="ARBA00022840"/>
    </source>
</evidence>
<name>A0A927KWK6_9ACTN</name>
<dbReference type="GO" id="GO:0003677">
    <property type="term" value="F:DNA binding"/>
    <property type="evidence" value="ECO:0007669"/>
    <property type="project" value="InterPro"/>
</dbReference>
<reference evidence="4" key="1">
    <citation type="submission" date="2020-09" db="EMBL/GenBank/DDBJ databases">
        <title>Streptomyces canutascabiei sp. nov., which causes potato common scab and is distributed across the world.</title>
        <authorList>
            <person name="Nguyen H.P."/>
            <person name="Weisberg A.J."/>
            <person name="Chang J.H."/>
            <person name="Clarke C.R."/>
        </authorList>
    </citation>
    <scope>NUCLEOTIDE SEQUENCE</scope>
    <source>
        <strain evidence="4">ID-01-6.2a</strain>
    </source>
</reference>
<dbReference type="PRINTS" id="PR00038">
    <property type="entry name" value="HTHLUXR"/>
</dbReference>
<dbReference type="AlphaFoldDB" id="A0A927KWK6"/>
<sequence>MVVKNAGPAVGRDTELGLLRDALRATASGSGRCLVVEGPPGIGKSRLLQEAAREAERLGMTFALGRATELDRVAPLAVLLSALRDSGPPVVDRADMAALRGLGSQEADRFWLVSRLGDLIEEHARTRPLVIALDDAQSMDELTAFTLQILVPRLRACPVQWLLARRSPSVQSSRYDVVGRLLQDGAEHVVLGRLGPDAVVQLCSLVLGAEPSPALAALAARSDGNPFLLEQLLKALGDDDRLLRVADMVEVVGDDVLPDDFLSAVDYQLRHLSAPTRRLLEAGSVFGRPFLPSEAAGLLGERGVALLPQVEEAVEAHVLVDDGTALAFRHDLIREAVYDSLTGSVRRILHQEAATVLEAAGSPRAETALHLIRGASRDNPHTIDVLCAAADEVASTSPSTAADLILEALGLLPADDPEASGLIARAVSLLASSGRITEARDLGAEALHRNISRAQEASVYVGLAEALKHAGQDAMAVEYTRRALTQRGIADPVRGRLLAVQSHALLNGDDVRGAEASAIEAMAVGEPDTVVYAGAALSVAARILGRVDEAVSLASEAVQLADDTGGDARHRHPRLWLGRALVAADRFGEADAVLELGENDTRALGSAWSLPLWHYGRAELRLMAGQLSDAQAEAVAGKAVAEQLSALAIVPSLLTILGQVAIHRDELVRARGLFTEAHRMAESGYGVVPEDIAWLQAQLAYAEGDPQAAVTALSGVYERLDERPLLLTQVAWAAPALVRFALDAGASEEARHAAAVARKLADGTPRTLSLAAAAHHAEGLLTDDVAMLHAALDAYRASPRHLARAIALEDAAHAETRAGRRGRAVTLLEEALGRFTDCGATRSIARVQRALRGLGVRRKKWQSVQRAQTGWDSLTGAELRVVRLVAEGLTNRAAAERLFLSPHTVDTHLRHAFAKLGVSSRVELARQAMLHDAGGERTTV</sequence>
<dbReference type="InterPro" id="IPR016032">
    <property type="entry name" value="Sig_transdc_resp-reg_C-effctor"/>
</dbReference>
<dbReference type="Pfam" id="PF00196">
    <property type="entry name" value="GerE"/>
    <property type="match status" value="1"/>
</dbReference>
<dbReference type="SMART" id="SM00421">
    <property type="entry name" value="HTH_LUXR"/>
    <property type="match status" value="1"/>
</dbReference>
<organism evidence="4 5">
    <name type="scientific">Streptomyces caniscabiei</name>
    <dbReference type="NCBI Taxonomy" id="2746961"/>
    <lineage>
        <taxon>Bacteria</taxon>
        <taxon>Bacillati</taxon>
        <taxon>Actinomycetota</taxon>
        <taxon>Actinomycetes</taxon>
        <taxon>Kitasatosporales</taxon>
        <taxon>Streptomycetaceae</taxon>
        <taxon>Streptomyces</taxon>
    </lineage>
</organism>
<evidence type="ECO:0000313" key="4">
    <source>
        <dbReference type="EMBL" id="MBD9721696.1"/>
    </source>
</evidence>
<feature type="domain" description="HTH luxR-type" evidence="3">
    <location>
        <begin position="867"/>
        <end position="932"/>
    </location>
</feature>
<dbReference type="Proteomes" id="UP000661025">
    <property type="component" value="Unassembled WGS sequence"/>
</dbReference>
<accession>A0A927KWK6</accession>
<dbReference type="Gene3D" id="1.25.40.10">
    <property type="entry name" value="Tetratricopeptide repeat domain"/>
    <property type="match status" value="1"/>
</dbReference>
<evidence type="ECO:0000313" key="5">
    <source>
        <dbReference type="Proteomes" id="UP000661025"/>
    </source>
</evidence>
<dbReference type="CDD" id="cd06170">
    <property type="entry name" value="LuxR_C_like"/>
    <property type="match status" value="1"/>
</dbReference>
<dbReference type="EMBL" id="JACYXT010000001">
    <property type="protein sequence ID" value="MBD9721696.1"/>
    <property type="molecule type" value="Genomic_DNA"/>
</dbReference>
<dbReference type="Gene3D" id="1.10.10.10">
    <property type="entry name" value="Winged helix-like DNA-binding domain superfamily/Winged helix DNA-binding domain"/>
    <property type="match status" value="1"/>
</dbReference>
<dbReference type="InterPro" id="IPR036388">
    <property type="entry name" value="WH-like_DNA-bd_sf"/>
</dbReference>
<dbReference type="GO" id="GO:0005737">
    <property type="term" value="C:cytoplasm"/>
    <property type="evidence" value="ECO:0007669"/>
    <property type="project" value="TreeGrafter"/>
</dbReference>
<dbReference type="GeneID" id="79929493"/>
<dbReference type="SUPFAM" id="SSF48452">
    <property type="entry name" value="TPR-like"/>
    <property type="match status" value="2"/>
</dbReference>
<evidence type="ECO:0000256" key="1">
    <source>
        <dbReference type="ARBA" id="ARBA00022741"/>
    </source>
</evidence>
<dbReference type="InterPro" id="IPR011990">
    <property type="entry name" value="TPR-like_helical_dom_sf"/>
</dbReference>
<comment type="caution">
    <text evidence="4">The sequence shown here is derived from an EMBL/GenBank/DDBJ whole genome shotgun (WGS) entry which is preliminary data.</text>
</comment>
<gene>
    <name evidence="4" type="ORF">IHE70_00275</name>
</gene>
<keyword evidence="2" id="KW-0067">ATP-binding</keyword>
<dbReference type="Gene3D" id="3.40.50.300">
    <property type="entry name" value="P-loop containing nucleotide triphosphate hydrolases"/>
    <property type="match status" value="1"/>
</dbReference>
<dbReference type="PANTHER" id="PTHR16305:SF35">
    <property type="entry name" value="TRANSCRIPTIONAL ACTIVATOR DOMAIN"/>
    <property type="match status" value="1"/>
</dbReference>
<dbReference type="PROSITE" id="PS50043">
    <property type="entry name" value="HTH_LUXR_2"/>
    <property type="match status" value="1"/>
</dbReference>
<dbReference type="GO" id="GO:0006355">
    <property type="term" value="P:regulation of DNA-templated transcription"/>
    <property type="evidence" value="ECO:0007669"/>
    <property type="project" value="InterPro"/>
</dbReference>
<dbReference type="PANTHER" id="PTHR16305">
    <property type="entry name" value="TESTICULAR SOLUBLE ADENYLYL CYCLASE"/>
    <property type="match status" value="1"/>
</dbReference>
<dbReference type="InterPro" id="IPR027417">
    <property type="entry name" value="P-loop_NTPase"/>
</dbReference>
<keyword evidence="1" id="KW-0547">Nucleotide-binding</keyword>
<dbReference type="SUPFAM" id="SSF52540">
    <property type="entry name" value="P-loop containing nucleoside triphosphate hydrolases"/>
    <property type="match status" value="1"/>
</dbReference>
<dbReference type="Pfam" id="PF13191">
    <property type="entry name" value="AAA_16"/>
    <property type="match status" value="1"/>
</dbReference>
<proteinExistence type="predicted"/>
<dbReference type="GO" id="GO:0004016">
    <property type="term" value="F:adenylate cyclase activity"/>
    <property type="evidence" value="ECO:0007669"/>
    <property type="project" value="TreeGrafter"/>
</dbReference>
<evidence type="ECO:0000259" key="3">
    <source>
        <dbReference type="PROSITE" id="PS50043"/>
    </source>
</evidence>